<organism evidence="8 9">
    <name type="scientific">Cohaesibacter marisflavi</name>
    <dbReference type="NCBI Taxonomy" id="655353"/>
    <lineage>
        <taxon>Bacteria</taxon>
        <taxon>Pseudomonadati</taxon>
        <taxon>Pseudomonadota</taxon>
        <taxon>Alphaproteobacteria</taxon>
        <taxon>Hyphomicrobiales</taxon>
        <taxon>Cohaesibacteraceae</taxon>
    </lineage>
</organism>
<dbReference type="Gene3D" id="3.40.50.300">
    <property type="entry name" value="P-loop containing nucleotide triphosphate hydrolases"/>
    <property type="match status" value="1"/>
</dbReference>
<evidence type="ECO:0000313" key="8">
    <source>
        <dbReference type="EMBL" id="SFO60497.1"/>
    </source>
</evidence>
<feature type="domain" description="Polyphosphate kinase-2-related" evidence="7">
    <location>
        <begin position="32"/>
        <end position="258"/>
    </location>
</feature>
<gene>
    <name evidence="8" type="ORF">SAMN04488056_10927</name>
</gene>
<dbReference type="Proteomes" id="UP000199236">
    <property type="component" value="Unassembled WGS sequence"/>
</dbReference>
<dbReference type="STRING" id="655353.SAMN04488056_10927"/>
<comment type="function">
    <text evidence="6">Uses inorganic polyphosphate (polyP) as a donor to convert GDP to GTP or ADP to ATP.</text>
</comment>
<evidence type="ECO:0000256" key="5">
    <source>
        <dbReference type="ARBA" id="ARBA00024500"/>
    </source>
</evidence>
<evidence type="ECO:0000256" key="3">
    <source>
        <dbReference type="ARBA" id="ARBA00022777"/>
    </source>
</evidence>
<dbReference type="RefSeq" id="WP_090073881.1">
    <property type="nucleotide sequence ID" value="NZ_FOVR01000009.1"/>
</dbReference>
<dbReference type="GO" id="GO:0006754">
    <property type="term" value="P:ATP biosynthetic process"/>
    <property type="evidence" value="ECO:0007669"/>
    <property type="project" value="UniProtKB-KW"/>
</dbReference>
<dbReference type="OrthoDB" id="9775224at2"/>
<evidence type="ECO:0000313" key="9">
    <source>
        <dbReference type="Proteomes" id="UP000199236"/>
    </source>
</evidence>
<dbReference type="EMBL" id="FOVR01000009">
    <property type="protein sequence ID" value="SFO60497.1"/>
    <property type="molecule type" value="Genomic_DNA"/>
</dbReference>
<dbReference type="NCBIfam" id="TIGR03707">
    <property type="entry name" value="PPK2_P_aer"/>
    <property type="match status" value="1"/>
</dbReference>
<dbReference type="InterPro" id="IPR022488">
    <property type="entry name" value="PPK2-related"/>
</dbReference>
<evidence type="ECO:0000256" key="2">
    <source>
        <dbReference type="ARBA" id="ARBA00022679"/>
    </source>
</evidence>
<accession>A0A1I5IIV8</accession>
<dbReference type="SUPFAM" id="SSF52540">
    <property type="entry name" value="P-loop containing nucleoside triphosphate hydrolases"/>
    <property type="match status" value="1"/>
</dbReference>
<name>A0A1I5IIV8_9HYPH</name>
<evidence type="ECO:0000256" key="6">
    <source>
        <dbReference type="RuleBase" id="RU369062"/>
    </source>
</evidence>
<dbReference type="PANTHER" id="PTHR34383:SF1">
    <property type="entry name" value="ADP-POLYPHOSPHATE PHOSPHOTRANSFERASE"/>
    <property type="match status" value="1"/>
</dbReference>
<evidence type="ECO:0000256" key="1">
    <source>
        <dbReference type="ARBA" id="ARBA00009924"/>
    </source>
</evidence>
<evidence type="ECO:0000259" key="7">
    <source>
        <dbReference type="Pfam" id="PF03976"/>
    </source>
</evidence>
<evidence type="ECO:0000256" key="4">
    <source>
        <dbReference type="ARBA" id="ARBA00023310"/>
    </source>
</evidence>
<dbReference type="GO" id="GO:0008976">
    <property type="term" value="F:polyphosphate kinase activity"/>
    <property type="evidence" value="ECO:0007669"/>
    <property type="project" value="UniProtKB-UniRule"/>
</dbReference>
<protein>
    <recommendedName>
        <fullName evidence="6">ADP/GDP-polyphosphate phosphotransferase</fullName>
        <ecNumber evidence="6">2.7.4.-</ecNumber>
    </recommendedName>
    <alternativeName>
        <fullName evidence="6">Polyphosphate kinase PPK2</fullName>
    </alternativeName>
</protein>
<reference evidence="8 9" key="1">
    <citation type="submission" date="2016-10" db="EMBL/GenBank/DDBJ databases">
        <authorList>
            <person name="de Groot N.N."/>
        </authorList>
    </citation>
    <scope>NUCLEOTIDE SEQUENCE [LARGE SCALE GENOMIC DNA]</scope>
    <source>
        <strain evidence="8 9">CGMCC 1.9157</strain>
    </source>
</reference>
<comment type="catalytic activity">
    <reaction evidence="5">
        <text>[phosphate](n) + ATP = [phosphate](n+1) + ADP</text>
        <dbReference type="Rhea" id="RHEA:19573"/>
        <dbReference type="Rhea" id="RHEA-COMP:9859"/>
        <dbReference type="Rhea" id="RHEA-COMP:14280"/>
        <dbReference type="ChEBI" id="CHEBI:16838"/>
        <dbReference type="ChEBI" id="CHEBI:30616"/>
        <dbReference type="ChEBI" id="CHEBI:456216"/>
    </reaction>
    <physiologicalReaction direction="right-to-left" evidence="5">
        <dbReference type="Rhea" id="RHEA:19575"/>
    </physiologicalReaction>
</comment>
<dbReference type="PANTHER" id="PTHR34383">
    <property type="entry name" value="POLYPHOSPHATE:AMP PHOSPHOTRANSFERASE-RELATED"/>
    <property type="match status" value="1"/>
</dbReference>
<dbReference type="AlphaFoldDB" id="A0A1I5IIV8"/>
<keyword evidence="9" id="KW-1185">Reference proteome</keyword>
<dbReference type="EC" id="2.7.4.-" evidence="6"/>
<keyword evidence="3 6" id="KW-0418">Kinase</keyword>
<dbReference type="Pfam" id="PF03976">
    <property type="entry name" value="PPK2"/>
    <property type="match status" value="1"/>
</dbReference>
<dbReference type="InterPro" id="IPR027417">
    <property type="entry name" value="P-loop_NTPase"/>
</dbReference>
<dbReference type="InterPro" id="IPR016898">
    <property type="entry name" value="Polyphosphate_phosphotransfera"/>
</dbReference>
<dbReference type="InterPro" id="IPR022486">
    <property type="entry name" value="PPK2_PA0141"/>
</dbReference>
<keyword evidence="2 6" id="KW-0808">Transferase</keyword>
<comment type="similarity">
    <text evidence="1 6">Belongs to the polyphosphate kinase 2 (PPK2) family. Class I subfamily.</text>
</comment>
<dbReference type="PIRSF" id="PIRSF028756">
    <property type="entry name" value="PPK2_prd"/>
    <property type="match status" value="1"/>
</dbReference>
<sequence>MTLSFDLDDPVFPEKIEKEIMQSGGYPYKSKLKRKKYEKELEALQIELVKAQEWVKETGERVVCVFEGRDAAGKGGCIKVLTQYTNPRNVRSVALSKPSDVERGQWYFQRYAAQMPTRGEIVLFDRSWYNRAGVEPVMGFSTPEQTEKFLVDAPRFEKMVRDSGTRLFKFWLNIGREMQWKRFHDRRHSPLKHWKLSPIDLEALEKWDDYTAARNRMLKETHKDHSPWIVIRANDKRRARLNMMRYLLNELPYPKKDQSLLEPIDPKILGFGYDFLKDGD</sequence>
<proteinExistence type="inferred from homology"/>
<comment type="subunit">
    <text evidence="6">Homotetramer.</text>
</comment>
<keyword evidence="4" id="KW-0066">ATP synthesis</keyword>